<dbReference type="InterPro" id="IPR013229">
    <property type="entry name" value="PEGA"/>
</dbReference>
<name>A0A2S9YGW9_9BACT</name>
<dbReference type="OrthoDB" id="5515520at2"/>
<accession>A0A2S9YGW9</accession>
<organism evidence="2 3">
    <name type="scientific">Enhygromyxa salina</name>
    <dbReference type="NCBI Taxonomy" id="215803"/>
    <lineage>
        <taxon>Bacteria</taxon>
        <taxon>Pseudomonadati</taxon>
        <taxon>Myxococcota</taxon>
        <taxon>Polyangia</taxon>
        <taxon>Nannocystales</taxon>
        <taxon>Nannocystaceae</taxon>
        <taxon>Enhygromyxa</taxon>
    </lineage>
</organism>
<proteinExistence type="predicted"/>
<keyword evidence="3" id="KW-1185">Reference proteome</keyword>
<gene>
    <name evidence="2" type="ORF">ENSA5_08410</name>
</gene>
<dbReference type="AlphaFoldDB" id="A0A2S9YGW9"/>
<reference evidence="2 3" key="1">
    <citation type="submission" date="2018-03" db="EMBL/GenBank/DDBJ databases">
        <title>Draft Genome Sequences of the Obligatory Marine Myxobacteria Enhygromyxa salina SWB005.</title>
        <authorList>
            <person name="Poehlein A."/>
            <person name="Moghaddam J.A."/>
            <person name="Harms H."/>
            <person name="Alanjari M."/>
            <person name="Koenig G.M."/>
            <person name="Daniel R."/>
            <person name="Schaeberle T.F."/>
        </authorList>
    </citation>
    <scope>NUCLEOTIDE SEQUENCE [LARGE SCALE GENOMIC DNA]</scope>
    <source>
        <strain evidence="2 3">SWB005</strain>
    </source>
</reference>
<comment type="caution">
    <text evidence="2">The sequence shown here is derived from an EMBL/GenBank/DDBJ whole genome shotgun (WGS) entry which is preliminary data.</text>
</comment>
<dbReference type="RefSeq" id="WP_106390282.1">
    <property type="nucleotide sequence ID" value="NZ_PVNK01000043.1"/>
</dbReference>
<evidence type="ECO:0000259" key="1">
    <source>
        <dbReference type="Pfam" id="PF08308"/>
    </source>
</evidence>
<dbReference type="EMBL" id="PVNK01000043">
    <property type="protein sequence ID" value="PRQ04363.1"/>
    <property type="molecule type" value="Genomic_DNA"/>
</dbReference>
<dbReference type="Pfam" id="PF08308">
    <property type="entry name" value="PEGA"/>
    <property type="match status" value="1"/>
</dbReference>
<evidence type="ECO:0000313" key="2">
    <source>
        <dbReference type="EMBL" id="PRQ04363.1"/>
    </source>
</evidence>
<protein>
    <submittedName>
        <fullName evidence="2">PEGA domain protein</fullName>
    </submittedName>
</protein>
<feature type="domain" description="PEGA" evidence="1">
    <location>
        <begin position="48"/>
        <end position="104"/>
    </location>
</feature>
<sequence>MAPMPSEYGCSSDRRPARAAGRSAVLLAFALALGCAHGPGARAAPTSLLEIASVTTDADVWVDGQYIGQVAAVSGQLRLAPGVHRVEVRKPGHFPVQRTVRVEKHGGGSVVVEAELLTDPR</sequence>
<dbReference type="Proteomes" id="UP000237968">
    <property type="component" value="Unassembled WGS sequence"/>
</dbReference>
<evidence type="ECO:0000313" key="3">
    <source>
        <dbReference type="Proteomes" id="UP000237968"/>
    </source>
</evidence>